<dbReference type="Pfam" id="PF00069">
    <property type="entry name" value="Pkinase"/>
    <property type="match status" value="1"/>
</dbReference>
<dbReference type="Gene3D" id="1.10.510.10">
    <property type="entry name" value="Transferase(Phosphotransferase) domain 1"/>
    <property type="match status" value="1"/>
</dbReference>
<keyword evidence="4" id="KW-0418">Kinase</keyword>
<feature type="domain" description="Protein kinase" evidence="6">
    <location>
        <begin position="1"/>
        <end position="152"/>
    </location>
</feature>
<gene>
    <name evidence="7" type="ORF">TEA_005786</name>
</gene>
<dbReference type="InterPro" id="IPR011009">
    <property type="entry name" value="Kinase-like_dom_sf"/>
</dbReference>
<dbReference type="PROSITE" id="PS50011">
    <property type="entry name" value="PROTEIN_KINASE_DOM"/>
    <property type="match status" value="1"/>
</dbReference>
<reference evidence="7 8" key="1">
    <citation type="journal article" date="2018" name="Proc. Natl. Acad. Sci. U.S.A.">
        <title>Draft genome sequence of Camellia sinensis var. sinensis provides insights into the evolution of the tea genome and tea quality.</title>
        <authorList>
            <person name="Wei C."/>
            <person name="Yang H."/>
            <person name="Wang S."/>
            <person name="Zhao J."/>
            <person name="Liu C."/>
            <person name="Gao L."/>
            <person name="Xia E."/>
            <person name="Lu Y."/>
            <person name="Tai Y."/>
            <person name="She G."/>
            <person name="Sun J."/>
            <person name="Cao H."/>
            <person name="Tong W."/>
            <person name="Gao Q."/>
            <person name="Li Y."/>
            <person name="Deng W."/>
            <person name="Jiang X."/>
            <person name="Wang W."/>
            <person name="Chen Q."/>
            <person name="Zhang S."/>
            <person name="Li H."/>
            <person name="Wu J."/>
            <person name="Wang P."/>
            <person name="Li P."/>
            <person name="Shi C."/>
            <person name="Zheng F."/>
            <person name="Jian J."/>
            <person name="Huang B."/>
            <person name="Shan D."/>
            <person name="Shi M."/>
            <person name="Fang C."/>
            <person name="Yue Y."/>
            <person name="Li F."/>
            <person name="Li D."/>
            <person name="Wei S."/>
            <person name="Han B."/>
            <person name="Jiang C."/>
            <person name="Yin Y."/>
            <person name="Xia T."/>
            <person name="Zhang Z."/>
            <person name="Bennetzen J.L."/>
            <person name="Zhao S."/>
            <person name="Wan X."/>
        </authorList>
    </citation>
    <scope>NUCLEOTIDE SEQUENCE [LARGE SCALE GENOMIC DNA]</scope>
    <source>
        <strain evidence="8">cv. Shuchazao</strain>
        <tissue evidence="7">Leaf</tissue>
    </source>
</reference>
<evidence type="ECO:0000256" key="3">
    <source>
        <dbReference type="ARBA" id="ARBA00022741"/>
    </source>
</evidence>
<dbReference type="AlphaFoldDB" id="A0A4S4EHZ7"/>
<name>A0A4S4EHZ7_CAMSN</name>
<evidence type="ECO:0000256" key="2">
    <source>
        <dbReference type="ARBA" id="ARBA00022679"/>
    </source>
</evidence>
<keyword evidence="3" id="KW-0547">Nucleotide-binding</keyword>
<evidence type="ECO:0000256" key="1">
    <source>
        <dbReference type="ARBA" id="ARBA00022527"/>
    </source>
</evidence>
<evidence type="ECO:0000313" key="7">
    <source>
        <dbReference type="EMBL" id="THG15654.1"/>
    </source>
</evidence>
<dbReference type="GO" id="GO:0005524">
    <property type="term" value="F:ATP binding"/>
    <property type="evidence" value="ECO:0007669"/>
    <property type="project" value="UniProtKB-KW"/>
</dbReference>
<keyword evidence="5" id="KW-0067">ATP-binding</keyword>
<dbReference type="GO" id="GO:0005886">
    <property type="term" value="C:plasma membrane"/>
    <property type="evidence" value="ECO:0007669"/>
    <property type="project" value="TreeGrafter"/>
</dbReference>
<proteinExistence type="predicted"/>
<keyword evidence="2" id="KW-0808">Transferase</keyword>
<dbReference type="GO" id="GO:0004674">
    <property type="term" value="F:protein serine/threonine kinase activity"/>
    <property type="evidence" value="ECO:0007669"/>
    <property type="project" value="UniProtKB-KW"/>
</dbReference>
<protein>
    <recommendedName>
        <fullName evidence="6">Protein kinase domain-containing protein</fullName>
    </recommendedName>
</protein>
<sequence length="152" mass="16797">MKGNNILLDHEMNPKILNFGLARIFGRNETKGNTKRVVGTCGYMSPEYVIERLFSIKSDIFSFSVLVLEVVSGKRNKEFCHPNLHLNLLGHPEHRPNMASVILMLGGDGGALTHPKQLGFFTERNLIEIESSGSGIAQCSANMVSITLLEAR</sequence>
<dbReference type="EMBL" id="SDRB02004588">
    <property type="protein sequence ID" value="THG15654.1"/>
    <property type="molecule type" value="Genomic_DNA"/>
</dbReference>
<organism evidence="7 8">
    <name type="scientific">Camellia sinensis var. sinensis</name>
    <name type="common">China tea</name>
    <dbReference type="NCBI Taxonomy" id="542762"/>
    <lineage>
        <taxon>Eukaryota</taxon>
        <taxon>Viridiplantae</taxon>
        <taxon>Streptophyta</taxon>
        <taxon>Embryophyta</taxon>
        <taxon>Tracheophyta</taxon>
        <taxon>Spermatophyta</taxon>
        <taxon>Magnoliopsida</taxon>
        <taxon>eudicotyledons</taxon>
        <taxon>Gunneridae</taxon>
        <taxon>Pentapetalae</taxon>
        <taxon>asterids</taxon>
        <taxon>Ericales</taxon>
        <taxon>Theaceae</taxon>
        <taxon>Camellia</taxon>
    </lineage>
</organism>
<accession>A0A4S4EHZ7</accession>
<evidence type="ECO:0000313" key="8">
    <source>
        <dbReference type="Proteomes" id="UP000306102"/>
    </source>
</evidence>
<dbReference type="PANTHER" id="PTHR27002:SF851">
    <property type="entry name" value="G-TYPE LECTIN S-RECEPTOR-LIKE SERINE_THREONINE-PROTEIN KINASE SD1-1"/>
    <property type="match status" value="1"/>
</dbReference>
<evidence type="ECO:0000259" key="6">
    <source>
        <dbReference type="PROSITE" id="PS50011"/>
    </source>
</evidence>
<evidence type="ECO:0000256" key="5">
    <source>
        <dbReference type="ARBA" id="ARBA00022840"/>
    </source>
</evidence>
<dbReference type="InterPro" id="IPR000719">
    <property type="entry name" value="Prot_kinase_dom"/>
</dbReference>
<dbReference type="Proteomes" id="UP000306102">
    <property type="component" value="Unassembled WGS sequence"/>
</dbReference>
<dbReference type="PANTHER" id="PTHR27002">
    <property type="entry name" value="RECEPTOR-LIKE SERINE/THREONINE-PROTEIN KINASE SD1-8"/>
    <property type="match status" value="1"/>
</dbReference>
<keyword evidence="8" id="KW-1185">Reference proteome</keyword>
<keyword evidence="1" id="KW-0723">Serine/threonine-protein kinase</keyword>
<comment type="caution">
    <text evidence="7">The sequence shown here is derived from an EMBL/GenBank/DDBJ whole genome shotgun (WGS) entry which is preliminary data.</text>
</comment>
<evidence type="ECO:0000256" key="4">
    <source>
        <dbReference type="ARBA" id="ARBA00022777"/>
    </source>
</evidence>
<dbReference type="SUPFAM" id="SSF56112">
    <property type="entry name" value="Protein kinase-like (PK-like)"/>
    <property type="match status" value="1"/>
</dbReference>